<reference evidence="2 3" key="1">
    <citation type="journal article" date="2011" name="J. Bacteriol.">
        <title>Genome sequence of Chthoniobacter flavus Ellin428, an aerobic heterotrophic soil bacterium.</title>
        <authorList>
            <person name="Kant R."/>
            <person name="van Passel M.W."/>
            <person name="Palva A."/>
            <person name="Lucas S."/>
            <person name="Lapidus A."/>
            <person name="Glavina Del Rio T."/>
            <person name="Dalin E."/>
            <person name="Tice H."/>
            <person name="Bruce D."/>
            <person name="Goodwin L."/>
            <person name="Pitluck S."/>
            <person name="Larimer F.W."/>
            <person name="Land M.L."/>
            <person name="Hauser L."/>
            <person name="Sangwan P."/>
            <person name="de Vos W.M."/>
            <person name="Janssen P.H."/>
            <person name="Smidt H."/>
        </authorList>
    </citation>
    <scope>NUCLEOTIDE SEQUENCE [LARGE SCALE GENOMIC DNA]</scope>
    <source>
        <strain evidence="2 3">Ellin428</strain>
    </source>
</reference>
<dbReference type="STRING" id="497964.CfE428DRAFT_2947"/>
<dbReference type="InterPro" id="IPR053158">
    <property type="entry name" value="CapK_Type1_Caps_Biosynth"/>
</dbReference>
<dbReference type="eggNOG" id="COG1541">
    <property type="taxonomic scope" value="Bacteria"/>
</dbReference>
<sequence>MMPSPNDGNAKHPTSPDFAFPPVLGLLEAQIVSMYRQLESSQWWPADKLRRWQFEQAARLVGHARQHVPFYAETPGRLPSGVEGAIDENAWRSLPILTKEEVRAEIARLKSRWLPLDVKMRSDWTTGSSGQPLEVLTTSTSALLFRANKLRLLRWHGYDPRGKVCEIRRPFWEAGSLIHRMPYWERPFGNLFPTGQQVTMDIFSKIEAQVHFLETEAPQYLLTYPSNLRLLLRAFRGAGKRLPTLRLVRTMSERLEPDLRRECQDTLGVPLVDCYGAQEAGYIAIQCPEHDHYHIQSEMNLVEVLGEDGAPCQPGETGRVVITPLHALAMPLLRYELGDYAEVGEPCSCGRGLPVLRQIYGRKKETLTLPSGERRYSVFLSKVFDSLRAVIQYQVIQKSLTALEVRIVAERPLEKPSPTKSFMASPRRSVRSLRFAWFSSIASPVFPAASTWISFPRWKRPRDCLP</sequence>
<dbReference type="PANTHER" id="PTHR36932">
    <property type="entry name" value="CAPSULAR POLYSACCHARIDE BIOSYNTHESIS PROTEIN"/>
    <property type="match status" value="1"/>
</dbReference>
<dbReference type="InParanoid" id="B4D209"/>
<dbReference type="RefSeq" id="WP_006980272.1">
    <property type="nucleotide sequence ID" value="NZ_ABVL01000007.1"/>
</dbReference>
<dbReference type="Pfam" id="PF00501">
    <property type="entry name" value="AMP-binding"/>
    <property type="match status" value="1"/>
</dbReference>
<evidence type="ECO:0000313" key="3">
    <source>
        <dbReference type="Proteomes" id="UP000005824"/>
    </source>
</evidence>
<organism evidence="2 3">
    <name type="scientific">Chthoniobacter flavus Ellin428</name>
    <dbReference type="NCBI Taxonomy" id="497964"/>
    <lineage>
        <taxon>Bacteria</taxon>
        <taxon>Pseudomonadati</taxon>
        <taxon>Verrucomicrobiota</taxon>
        <taxon>Spartobacteria</taxon>
        <taxon>Chthoniobacterales</taxon>
        <taxon>Chthoniobacteraceae</taxon>
        <taxon>Chthoniobacter</taxon>
    </lineage>
</organism>
<dbReference type="PANTHER" id="PTHR36932:SF1">
    <property type="entry name" value="CAPSULAR POLYSACCHARIDE BIOSYNTHESIS PROTEIN"/>
    <property type="match status" value="1"/>
</dbReference>
<evidence type="ECO:0000313" key="2">
    <source>
        <dbReference type="EMBL" id="EDY19771.1"/>
    </source>
</evidence>
<dbReference type="SUPFAM" id="SSF56801">
    <property type="entry name" value="Acetyl-CoA synthetase-like"/>
    <property type="match status" value="1"/>
</dbReference>
<dbReference type="InterPro" id="IPR042099">
    <property type="entry name" value="ANL_N_sf"/>
</dbReference>
<dbReference type="AlphaFoldDB" id="B4D209"/>
<feature type="domain" description="AMP-dependent synthetase/ligase" evidence="1">
    <location>
        <begin position="189"/>
        <end position="322"/>
    </location>
</feature>
<dbReference type="Proteomes" id="UP000005824">
    <property type="component" value="Unassembled WGS sequence"/>
</dbReference>
<gene>
    <name evidence="2" type="ORF">CfE428DRAFT_2947</name>
</gene>
<dbReference type="Gene3D" id="3.40.50.12780">
    <property type="entry name" value="N-terminal domain of ligase-like"/>
    <property type="match status" value="1"/>
</dbReference>
<dbReference type="InterPro" id="IPR000873">
    <property type="entry name" value="AMP-dep_synth/lig_dom"/>
</dbReference>
<dbReference type="EMBL" id="ABVL01000007">
    <property type="protein sequence ID" value="EDY19771.1"/>
    <property type="molecule type" value="Genomic_DNA"/>
</dbReference>
<protein>
    <recommendedName>
        <fullName evidence="1">AMP-dependent synthetase/ligase domain-containing protein</fullName>
    </recommendedName>
</protein>
<evidence type="ECO:0000259" key="1">
    <source>
        <dbReference type="Pfam" id="PF00501"/>
    </source>
</evidence>
<accession>B4D209</accession>
<keyword evidence="3" id="KW-1185">Reference proteome</keyword>
<name>B4D209_9BACT</name>
<comment type="caution">
    <text evidence="2">The sequence shown here is derived from an EMBL/GenBank/DDBJ whole genome shotgun (WGS) entry which is preliminary data.</text>
</comment>
<proteinExistence type="predicted"/>